<dbReference type="GO" id="GO:0005886">
    <property type="term" value="C:plasma membrane"/>
    <property type="evidence" value="ECO:0007669"/>
    <property type="project" value="UniProtKB-SubCell"/>
</dbReference>
<dbReference type="Pfam" id="PF06750">
    <property type="entry name" value="A24_N_bact"/>
    <property type="match status" value="1"/>
</dbReference>
<evidence type="ECO:0000256" key="3">
    <source>
        <dbReference type="ARBA" id="ARBA00022475"/>
    </source>
</evidence>
<evidence type="ECO:0000256" key="4">
    <source>
        <dbReference type="ARBA" id="ARBA00022692"/>
    </source>
</evidence>
<protein>
    <submittedName>
        <fullName evidence="10">Type 4 prepilin-like proteins leader peptide-processing enzyme</fullName>
    </submittedName>
</protein>
<dbReference type="InterPro" id="IPR010627">
    <property type="entry name" value="Prepilin_pept_A24_N"/>
</dbReference>
<evidence type="ECO:0000313" key="10">
    <source>
        <dbReference type="EMBL" id="BBD09746.1"/>
    </source>
</evidence>
<dbReference type="Proteomes" id="UP000269883">
    <property type="component" value="Chromosome"/>
</dbReference>
<keyword evidence="5 7" id="KW-1133">Transmembrane helix</keyword>
<feature type="transmembrane region" description="Helical" evidence="7">
    <location>
        <begin position="186"/>
        <end position="219"/>
    </location>
</feature>
<dbReference type="GO" id="GO:0006465">
    <property type="term" value="P:signal peptide processing"/>
    <property type="evidence" value="ECO:0007669"/>
    <property type="project" value="TreeGrafter"/>
</dbReference>
<evidence type="ECO:0000256" key="6">
    <source>
        <dbReference type="ARBA" id="ARBA00023136"/>
    </source>
</evidence>
<dbReference type="OrthoDB" id="9789291at2"/>
<comment type="similarity">
    <text evidence="2">Belongs to the peptidase A24 family.</text>
</comment>
<feature type="transmembrane region" description="Helical" evidence="7">
    <location>
        <begin position="252"/>
        <end position="275"/>
    </location>
</feature>
<gene>
    <name evidence="10" type="ORF">DFE_3020</name>
</gene>
<evidence type="ECO:0000313" key="11">
    <source>
        <dbReference type="Proteomes" id="UP000269883"/>
    </source>
</evidence>
<keyword evidence="6 7" id="KW-0472">Membrane</keyword>
<evidence type="ECO:0000256" key="5">
    <source>
        <dbReference type="ARBA" id="ARBA00022989"/>
    </source>
</evidence>
<sequence>MIETAIFNILACILGLILGSFYNVCIHRGITGESVVNPPRSKCPHCGHFLAWWENIPLLSYLILRGRCHSCKAGISMRYPVVEALSAIIALALAVKFGPGAKWAAYMAFSGLLIVLGFIDLATMFLPLYPMLIGAGAALVCAPLFLDIPLMDASFAAAAGAGCFWAVRAAYKMLRGIEGLGEGDIWLMLLIGPLVGLDQLPFVIIFSGLGLVATSIIFLRGGYEPIQNEEEAEAQTEGDDDERGALQTPIPYGPFLCAAAIAAVLIGDEVMRWYIGLL</sequence>
<feature type="domain" description="Prepilin peptidase A24 N-terminal" evidence="9">
    <location>
        <begin position="13"/>
        <end position="97"/>
    </location>
</feature>
<evidence type="ECO:0000259" key="8">
    <source>
        <dbReference type="Pfam" id="PF01478"/>
    </source>
</evidence>
<dbReference type="GO" id="GO:0004190">
    <property type="term" value="F:aspartic-type endopeptidase activity"/>
    <property type="evidence" value="ECO:0007669"/>
    <property type="project" value="InterPro"/>
</dbReference>
<dbReference type="AlphaFoldDB" id="A0A2Z6B2U4"/>
<evidence type="ECO:0000256" key="7">
    <source>
        <dbReference type="SAM" id="Phobius"/>
    </source>
</evidence>
<organism evidence="10 11">
    <name type="scientific">Desulfovibrio ferrophilus</name>
    <dbReference type="NCBI Taxonomy" id="241368"/>
    <lineage>
        <taxon>Bacteria</taxon>
        <taxon>Pseudomonadati</taxon>
        <taxon>Thermodesulfobacteriota</taxon>
        <taxon>Desulfovibrionia</taxon>
        <taxon>Desulfovibrionales</taxon>
        <taxon>Desulfovibrionaceae</taxon>
        <taxon>Desulfovibrio</taxon>
    </lineage>
</organism>
<dbReference type="InterPro" id="IPR050882">
    <property type="entry name" value="Prepilin_peptidase/N-MTase"/>
</dbReference>
<comment type="subcellular location">
    <subcellularLocation>
        <location evidence="1">Cell membrane</location>
        <topology evidence="1">Multi-pass membrane protein</topology>
    </subcellularLocation>
</comment>
<name>A0A2Z6B2U4_9BACT</name>
<accession>A0A2Z6B2U4</accession>
<evidence type="ECO:0000256" key="1">
    <source>
        <dbReference type="ARBA" id="ARBA00004651"/>
    </source>
</evidence>
<dbReference type="PANTHER" id="PTHR30487:SF0">
    <property type="entry name" value="PREPILIN LEADER PEPTIDASE_N-METHYLTRANSFERASE-RELATED"/>
    <property type="match status" value="1"/>
</dbReference>
<keyword evidence="3" id="KW-1003">Cell membrane</keyword>
<keyword evidence="4 7" id="KW-0812">Transmembrane</keyword>
<dbReference type="InterPro" id="IPR000045">
    <property type="entry name" value="Prepilin_IV_endopep_pep"/>
</dbReference>
<evidence type="ECO:0000256" key="2">
    <source>
        <dbReference type="ARBA" id="ARBA00005801"/>
    </source>
</evidence>
<feature type="domain" description="Prepilin type IV endopeptidase peptidase" evidence="8">
    <location>
        <begin position="108"/>
        <end position="209"/>
    </location>
</feature>
<evidence type="ECO:0000259" key="9">
    <source>
        <dbReference type="Pfam" id="PF06750"/>
    </source>
</evidence>
<dbReference type="RefSeq" id="WP_126380769.1">
    <property type="nucleotide sequence ID" value="NZ_AP017378.1"/>
</dbReference>
<proteinExistence type="inferred from homology"/>
<keyword evidence="11" id="KW-1185">Reference proteome</keyword>
<feature type="transmembrane region" description="Helical" evidence="7">
    <location>
        <begin position="6"/>
        <end position="25"/>
    </location>
</feature>
<dbReference type="EMBL" id="AP017378">
    <property type="protein sequence ID" value="BBD09746.1"/>
    <property type="molecule type" value="Genomic_DNA"/>
</dbReference>
<feature type="transmembrane region" description="Helical" evidence="7">
    <location>
        <begin position="154"/>
        <end position="174"/>
    </location>
</feature>
<dbReference type="KEGG" id="dfl:DFE_3020"/>
<dbReference type="PANTHER" id="PTHR30487">
    <property type="entry name" value="TYPE 4 PREPILIN-LIKE PROTEINS LEADER PEPTIDE-PROCESSING ENZYME"/>
    <property type="match status" value="1"/>
</dbReference>
<dbReference type="Pfam" id="PF01478">
    <property type="entry name" value="Peptidase_A24"/>
    <property type="match status" value="1"/>
</dbReference>
<reference evidence="10 11" key="1">
    <citation type="journal article" date="2018" name="Sci. Adv.">
        <title>Multi-heme cytochromes provide a pathway for survival in energy-limited environments.</title>
        <authorList>
            <person name="Deng X."/>
            <person name="Dohmae N."/>
            <person name="Nealson K.H."/>
            <person name="Hashimoto K."/>
            <person name="Okamoto A."/>
        </authorList>
    </citation>
    <scope>NUCLEOTIDE SEQUENCE [LARGE SCALE GENOMIC DNA]</scope>
    <source>
        <strain evidence="10 11">IS5</strain>
    </source>
</reference>